<evidence type="ECO:0000313" key="8">
    <source>
        <dbReference type="Proteomes" id="UP000000437"/>
    </source>
</evidence>
<dbReference type="RefSeq" id="XP_073793607.1">
    <property type="nucleotide sequence ID" value="XM_073937506.1"/>
</dbReference>
<dbReference type="GO" id="GO:0005737">
    <property type="term" value="C:cytoplasm"/>
    <property type="evidence" value="ECO:0007669"/>
    <property type="project" value="UniProtKB-ARBA"/>
</dbReference>
<protein>
    <submittedName>
        <fullName evidence="9 10">Butyrophilin-like protein 3</fullName>
    </submittedName>
</protein>
<evidence type="ECO:0000259" key="7">
    <source>
        <dbReference type="PROSITE" id="PS50188"/>
    </source>
</evidence>
<keyword evidence="5" id="KW-0812">Transmembrane</keyword>
<feature type="transmembrane region" description="Helical" evidence="5">
    <location>
        <begin position="146"/>
        <end position="171"/>
    </location>
</feature>
<gene>
    <name evidence="9 10" type="primary">si:dkey-103k4.2</name>
</gene>
<accession>A0AB32TDH3</accession>
<sequence length="416" mass="46924">MRSFQLQLYVLICCQAGVADLLTALGSNVTINCDLDENDVYWILQKTPDPPTVILRSFSTPASSLYLNKSFRIKYSVQFKHRLVINNLTADELGLYYCMSTRTPPQFSSSTRLYITTEPGQLTELDECLNRTAEVFMDQNQTQWQIIGFISALMCGCLLIVLIVSSLVFAAGKTEGLEKHIHAADILRTQVTYQPQDLNKSDACNITLDPNTAHEMLSVAEDNKTLVRNSEPMIYPDHPDRFTGLPQILCKERLSGRCYWEAEWKGLGDMVVSYGGIGRKGESLDCRFGANDKSWILSCFIGEKLIAWHDNMGVYIPLPTTPYNRIGVFLDEPAGILSVFSVPDENTLNHLYTFKTKFTEPLYAGFVLYTESVAPFTHTDLSGKLPAIFWKGCMCEQVLFENTGNFVLAIFWKEKL</sequence>
<dbReference type="SUPFAM" id="SSF48726">
    <property type="entry name" value="Immunoglobulin"/>
    <property type="match status" value="1"/>
</dbReference>
<dbReference type="Pfam" id="PF13765">
    <property type="entry name" value="PRY"/>
    <property type="match status" value="1"/>
</dbReference>
<dbReference type="AlphaFoldDB" id="A0AB32TDH3"/>
<feature type="domain" description="B30.2/SPRY" evidence="7">
    <location>
        <begin position="185"/>
        <end position="385"/>
    </location>
</feature>
<keyword evidence="5" id="KW-1133">Transmembrane helix</keyword>
<feature type="signal peptide" evidence="6">
    <location>
        <begin position="1"/>
        <end position="19"/>
    </location>
</feature>
<dbReference type="InterPro" id="IPR001870">
    <property type="entry name" value="B30.2/SPRY"/>
</dbReference>
<dbReference type="PANTHER" id="PTHR25465">
    <property type="entry name" value="B-BOX DOMAIN CONTAINING"/>
    <property type="match status" value="1"/>
</dbReference>
<dbReference type="InterPro" id="IPR051051">
    <property type="entry name" value="E3_ubiq-ligase_TRIM/RNF"/>
</dbReference>
<evidence type="ECO:0000256" key="5">
    <source>
        <dbReference type="SAM" id="Phobius"/>
    </source>
</evidence>
<dbReference type="Gene3D" id="2.60.40.10">
    <property type="entry name" value="Immunoglobulins"/>
    <property type="match status" value="1"/>
</dbReference>
<dbReference type="Proteomes" id="UP000000437">
    <property type="component" value="Chromosome 22"/>
</dbReference>
<keyword evidence="5" id="KW-0472">Membrane</keyword>
<dbReference type="PANTHER" id="PTHR25465:SF14">
    <property type="entry name" value="E3 UBIQUITIN-PROTEIN LIGASE TRIM65"/>
    <property type="match status" value="1"/>
</dbReference>
<dbReference type="Pfam" id="PF07686">
    <property type="entry name" value="V-set"/>
    <property type="match status" value="1"/>
</dbReference>
<keyword evidence="3" id="KW-0863">Zinc-finger</keyword>
<organism evidence="8 9">
    <name type="scientific">Danio rerio</name>
    <name type="common">Zebrafish</name>
    <name type="synonym">Brachydanio rerio</name>
    <dbReference type="NCBI Taxonomy" id="7955"/>
    <lineage>
        <taxon>Eukaryota</taxon>
        <taxon>Metazoa</taxon>
        <taxon>Chordata</taxon>
        <taxon>Craniata</taxon>
        <taxon>Vertebrata</taxon>
        <taxon>Euteleostomi</taxon>
        <taxon>Actinopterygii</taxon>
        <taxon>Neopterygii</taxon>
        <taxon>Teleostei</taxon>
        <taxon>Ostariophysi</taxon>
        <taxon>Cypriniformes</taxon>
        <taxon>Danionidae</taxon>
        <taxon>Danioninae</taxon>
        <taxon>Danio</taxon>
    </lineage>
</organism>
<dbReference type="RefSeq" id="XP_068075116.1">
    <property type="nucleotide sequence ID" value="XM_068219015.1"/>
</dbReference>
<dbReference type="SMART" id="SM00409">
    <property type="entry name" value="IG"/>
    <property type="match status" value="1"/>
</dbReference>
<dbReference type="InterPro" id="IPR006574">
    <property type="entry name" value="PRY"/>
</dbReference>
<name>A0AB32TDH3_DANRE</name>
<dbReference type="GO" id="GO:0008270">
    <property type="term" value="F:zinc ion binding"/>
    <property type="evidence" value="ECO:0007669"/>
    <property type="project" value="UniProtKB-KW"/>
</dbReference>
<dbReference type="PROSITE" id="PS50188">
    <property type="entry name" value="B302_SPRY"/>
    <property type="match status" value="1"/>
</dbReference>
<evidence type="ECO:0000256" key="1">
    <source>
        <dbReference type="ARBA" id="ARBA00007591"/>
    </source>
</evidence>
<dbReference type="InterPro" id="IPR036179">
    <property type="entry name" value="Ig-like_dom_sf"/>
</dbReference>
<dbReference type="FunFam" id="2.60.120.920:FF:000093">
    <property type="entry name" value="Si:dkey-103k4.1"/>
    <property type="match status" value="1"/>
</dbReference>
<keyword evidence="2" id="KW-0479">Metal-binding</keyword>
<evidence type="ECO:0000256" key="4">
    <source>
        <dbReference type="ARBA" id="ARBA00022833"/>
    </source>
</evidence>
<proteinExistence type="inferred from homology"/>
<reference evidence="9 10" key="2">
    <citation type="submission" date="2025-04" db="UniProtKB">
        <authorList>
            <consortium name="RefSeq"/>
        </authorList>
    </citation>
    <scope>IDENTIFICATION</scope>
    <source>
        <strain evidence="9 10">Tuebingen</strain>
    </source>
</reference>
<dbReference type="InterPro" id="IPR013320">
    <property type="entry name" value="ConA-like_dom_sf"/>
</dbReference>
<dbReference type="InterPro" id="IPR003879">
    <property type="entry name" value="Butyrophylin_SPRY"/>
</dbReference>
<keyword evidence="6" id="KW-0732">Signal</keyword>
<dbReference type="InterPro" id="IPR043136">
    <property type="entry name" value="B30.2/SPRY_sf"/>
</dbReference>
<reference evidence="8" key="1">
    <citation type="journal article" date="2013" name="Nature">
        <title>The zebrafish reference genome sequence and its relationship to the human genome.</title>
        <authorList>
            <consortium name="Genome Reference Consortium Zebrafish"/>
            <person name="Howe K."/>
            <person name="Clark M.D."/>
            <person name="Torroja C.F."/>
            <person name="Torrance J."/>
            <person name="Berthelot C."/>
            <person name="Muffato M."/>
            <person name="Collins J.E."/>
            <person name="Humphray S."/>
            <person name="McLaren K."/>
            <person name="Matthews L."/>
            <person name="McLaren S."/>
            <person name="Sealy I."/>
            <person name="Caccamo M."/>
            <person name="Churcher C."/>
            <person name="Scott C."/>
            <person name="Barrett J.C."/>
            <person name="Koch R."/>
            <person name="Rauch G.J."/>
            <person name="White S."/>
            <person name="Chow W."/>
            <person name="Kilian B."/>
            <person name="Quintais L.T."/>
            <person name="Guerra-Assuncao J.A."/>
            <person name="Zhou Y."/>
            <person name="Gu Y."/>
            <person name="Yen J."/>
            <person name="Vogel J.H."/>
            <person name="Eyre T."/>
            <person name="Redmond S."/>
            <person name="Banerjee R."/>
            <person name="Chi J."/>
            <person name="Fu B."/>
            <person name="Langley E."/>
            <person name="Maguire S.F."/>
            <person name="Laird G.K."/>
            <person name="Lloyd D."/>
            <person name="Kenyon E."/>
            <person name="Donaldson S."/>
            <person name="Sehra H."/>
            <person name="Almeida-King J."/>
            <person name="Loveland J."/>
            <person name="Trevanion S."/>
            <person name="Jones M."/>
            <person name="Quail M."/>
            <person name="Willey D."/>
            <person name="Hunt A."/>
            <person name="Burton J."/>
            <person name="Sims S."/>
            <person name="McLay K."/>
            <person name="Plumb B."/>
            <person name="Davis J."/>
            <person name="Clee C."/>
            <person name="Oliver K."/>
            <person name="Clark R."/>
            <person name="Riddle C."/>
            <person name="Elliot D."/>
            <person name="Eliott D."/>
            <person name="Threadgold G."/>
            <person name="Harden G."/>
            <person name="Ware D."/>
            <person name="Begum S."/>
            <person name="Mortimore B."/>
            <person name="Mortimer B."/>
            <person name="Kerry G."/>
            <person name="Heath P."/>
            <person name="Phillimore B."/>
            <person name="Tracey A."/>
            <person name="Corby N."/>
            <person name="Dunn M."/>
            <person name="Johnson C."/>
            <person name="Wood J."/>
            <person name="Clark S."/>
            <person name="Pelan S."/>
            <person name="Griffiths G."/>
            <person name="Smith M."/>
            <person name="Glithero R."/>
            <person name="Howden P."/>
            <person name="Barker N."/>
            <person name="Lloyd C."/>
            <person name="Stevens C."/>
            <person name="Harley J."/>
            <person name="Holt K."/>
            <person name="Panagiotidis G."/>
            <person name="Lovell J."/>
            <person name="Beasley H."/>
            <person name="Henderson C."/>
            <person name="Gordon D."/>
            <person name="Auger K."/>
            <person name="Wright D."/>
            <person name="Collins J."/>
            <person name="Raisen C."/>
            <person name="Dyer L."/>
            <person name="Leung K."/>
            <person name="Robertson L."/>
            <person name="Ambridge K."/>
            <person name="Leongamornlert D."/>
            <person name="McGuire S."/>
            <person name="Gilderthorp R."/>
            <person name="Griffiths C."/>
            <person name="Manthravadi D."/>
            <person name="Nichol S."/>
            <person name="Barker G."/>
            <person name="Whitehead S."/>
            <person name="Kay M."/>
            <person name="Brown J."/>
            <person name="Murnane C."/>
            <person name="Gray E."/>
            <person name="Humphries M."/>
            <person name="Sycamore N."/>
            <person name="Barker D."/>
            <person name="Saunders D."/>
            <person name="Wallis J."/>
            <person name="Babbage A."/>
            <person name="Hammond S."/>
            <person name="Mashreghi-Mohammadi M."/>
            <person name="Barr L."/>
            <person name="Martin S."/>
            <person name="Wray P."/>
            <person name="Ellington A."/>
            <person name="Matthews N."/>
            <person name="Ellwood M."/>
            <person name="Woodmansey R."/>
            <person name="Clark G."/>
            <person name="Cooper J."/>
            <person name="Cooper J."/>
            <person name="Tromans A."/>
            <person name="Grafham D."/>
            <person name="Skuce C."/>
            <person name="Pandian R."/>
            <person name="Andrews R."/>
            <person name="Harrison E."/>
            <person name="Kimberley A."/>
            <person name="Garnett J."/>
            <person name="Fosker N."/>
            <person name="Hall R."/>
            <person name="Garner P."/>
            <person name="Kelly D."/>
            <person name="Bird C."/>
            <person name="Palmer S."/>
            <person name="Gehring I."/>
            <person name="Berger A."/>
            <person name="Dooley C.M."/>
            <person name="Ersan-Urun Z."/>
            <person name="Eser C."/>
            <person name="Geiger H."/>
            <person name="Geisler M."/>
            <person name="Karotki L."/>
            <person name="Kirn A."/>
            <person name="Konantz J."/>
            <person name="Konantz M."/>
            <person name="Oberlander M."/>
            <person name="Rudolph-Geiger S."/>
            <person name="Teucke M."/>
            <person name="Lanz C."/>
            <person name="Raddatz G."/>
            <person name="Osoegawa K."/>
            <person name="Zhu B."/>
            <person name="Rapp A."/>
            <person name="Widaa S."/>
            <person name="Langford C."/>
            <person name="Yang F."/>
            <person name="Schuster S.C."/>
            <person name="Carter N.P."/>
            <person name="Harrow J."/>
            <person name="Ning Z."/>
            <person name="Herrero J."/>
            <person name="Searle S.M."/>
            <person name="Enright A."/>
            <person name="Geisler R."/>
            <person name="Plasterk R.H."/>
            <person name="Lee C."/>
            <person name="Westerfield M."/>
            <person name="de Jong P.J."/>
            <person name="Zon L.I."/>
            <person name="Postlethwait J.H."/>
            <person name="Nusslein-Volhard C."/>
            <person name="Hubbard T.J."/>
            <person name="Roest Crollius H."/>
            <person name="Rogers J."/>
            <person name="Stemple D.L."/>
        </authorList>
    </citation>
    <scope>NUCLEOTIDE SEQUENCE [LARGE SCALE GENOMIC DNA]</scope>
    <source>
        <strain evidence="8">Tuebingen</strain>
    </source>
</reference>
<dbReference type="SMART" id="SM00589">
    <property type="entry name" value="PRY"/>
    <property type="match status" value="1"/>
</dbReference>
<feature type="chain" id="PRO_5044719512" evidence="6">
    <location>
        <begin position="20"/>
        <end position="416"/>
    </location>
</feature>
<dbReference type="InterPro" id="IPR003599">
    <property type="entry name" value="Ig_sub"/>
</dbReference>
<comment type="similarity">
    <text evidence="1">Belongs to the immunoglobulin superfamily. BTN/MOG family.</text>
</comment>
<evidence type="ECO:0000256" key="2">
    <source>
        <dbReference type="ARBA" id="ARBA00022723"/>
    </source>
</evidence>
<dbReference type="SMART" id="SM00449">
    <property type="entry name" value="SPRY"/>
    <property type="match status" value="1"/>
</dbReference>
<dbReference type="Gene3D" id="2.60.120.920">
    <property type="match status" value="1"/>
</dbReference>
<dbReference type="CDD" id="cd16040">
    <property type="entry name" value="SPRY_PRY_SNTX"/>
    <property type="match status" value="1"/>
</dbReference>
<dbReference type="InterPro" id="IPR013106">
    <property type="entry name" value="Ig_V-set"/>
</dbReference>
<dbReference type="InterPro" id="IPR013783">
    <property type="entry name" value="Ig-like_fold"/>
</dbReference>
<dbReference type="PRINTS" id="PR01407">
    <property type="entry name" value="BUTYPHLNCDUF"/>
</dbReference>
<dbReference type="KEGG" id="dre:796627"/>
<dbReference type="GeneID" id="796627"/>
<evidence type="ECO:0000313" key="10">
    <source>
        <dbReference type="RefSeq" id="XP_068075116.1"/>
    </source>
</evidence>
<evidence type="ECO:0000256" key="6">
    <source>
        <dbReference type="SAM" id="SignalP"/>
    </source>
</evidence>
<evidence type="ECO:0000256" key="3">
    <source>
        <dbReference type="ARBA" id="ARBA00022771"/>
    </source>
</evidence>
<keyword evidence="8" id="KW-1185">Reference proteome</keyword>
<dbReference type="SUPFAM" id="SSF49899">
    <property type="entry name" value="Concanavalin A-like lectins/glucanases"/>
    <property type="match status" value="1"/>
</dbReference>
<dbReference type="InterPro" id="IPR003877">
    <property type="entry name" value="SPRY_dom"/>
</dbReference>
<keyword evidence="4" id="KW-0862">Zinc</keyword>
<dbReference type="RefSeq" id="XP_068072578.1">
    <property type="nucleotide sequence ID" value="XM_068216477.1"/>
</dbReference>
<evidence type="ECO:0000313" key="9">
    <source>
        <dbReference type="RefSeq" id="XP_068072578.1"/>
    </source>
</evidence>